<reference evidence="1" key="1">
    <citation type="journal article" date="2021" name="Nat. Commun.">
        <title>Genomic analyses provide insights into spinach domestication and the genetic basis of agronomic traits.</title>
        <authorList>
            <person name="Cai X."/>
            <person name="Sun X."/>
            <person name="Xu C."/>
            <person name="Sun H."/>
            <person name="Wang X."/>
            <person name="Ge C."/>
            <person name="Zhang Z."/>
            <person name="Wang Q."/>
            <person name="Fei Z."/>
            <person name="Jiao C."/>
            <person name="Wang Q."/>
        </authorList>
    </citation>
    <scope>NUCLEOTIDE SEQUENCE [LARGE SCALE GENOMIC DNA]</scope>
    <source>
        <strain evidence="1">cv. Varoflay</strain>
    </source>
</reference>
<keyword evidence="1" id="KW-1185">Reference proteome</keyword>
<name>A0A9R0JGP5_SPIOL</name>
<sequence length="222" mass="25556">MFEVGALLLVAGEKLMPLCISEGEDYMVFNNFKEIGHFLQAKNTWSAMSNAELTEKKGILSLLDIFAKIGNQLNAYVRMKEKRNPLYKFSDVVTLLEDAGFDVECKDLHLDDPFYSIGWSSFMRKTPQICGQPEHDSHRKHNLTSNLKNQMRHGRLPFCFLPRHYRISIPTQAFITSSFRNTDSKYASLTPAKKLVNVVQNFNSCKRLVLFVAIFRRGVRRV</sequence>
<organism evidence="1 2">
    <name type="scientific">Spinacia oleracea</name>
    <name type="common">Spinach</name>
    <dbReference type="NCBI Taxonomy" id="3562"/>
    <lineage>
        <taxon>Eukaryota</taxon>
        <taxon>Viridiplantae</taxon>
        <taxon>Streptophyta</taxon>
        <taxon>Embryophyta</taxon>
        <taxon>Tracheophyta</taxon>
        <taxon>Spermatophyta</taxon>
        <taxon>Magnoliopsida</taxon>
        <taxon>eudicotyledons</taxon>
        <taxon>Gunneridae</taxon>
        <taxon>Pentapetalae</taxon>
        <taxon>Caryophyllales</taxon>
        <taxon>Chenopodiaceae</taxon>
        <taxon>Chenopodioideae</taxon>
        <taxon>Anserineae</taxon>
        <taxon>Spinacia</taxon>
    </lineage>
</organism>
<dbReference type="RefSeq" id="XP_021866180.2">
    <property type="nucleotide sequence ID" value="XM_022010488.2"/>
</dbReference>
<protein>
    <submittedName>
        <fullName evidence="2">Uncharacterized protein</fullName>
    </submittedName>
</protein>
<dbReference type="Proteomes" id="UP000813463">
    <property type="component" value="Chromosome 4"/>
</dbReference>
<reference evidence="2" key="2">
    <citation type="submission" date="2025-08" db="UniProtKB">
        <authorList>
            <consortium name="RefSeq"/>
        </authorList>
    </citation>
    <scope>IDENTIFICATION</scope>
    <source>
        <tissue evidence="2">Leaf</tissue>
    </source>
</reference>
<accession>A0A9R0JGP5</accession>
<proteinExistence type="predicted"/>
<evidence type="ECO:0000313" key="2">
    <source>
        <dbReference type="RefSeq" id="XP_021866180.2"/>
    </source>
</evidence>
<dbReference type="KEGG" id="soe:110804889"/>
<dbReference type="AlphaFoldDB" id="A0A9R0JGP5"/>
<gene>
    <name evidence="2" type="primary">LOC110804889</name>
</gene>
<evidence type="ECO:0000313" key="1">
    <source>
        <dbReference type="Proteomes" id="UP000813463"/>
    </source>
</evidence>
<dbReference type="GeneID" id="110804889"/>